<dbReference type="EMBL" id="OU466859">
    <property type="protein sequence ID" value="CAH2055217.1"/>
    <property type="molecule type" value="Genomic_DNA"/>
</dbReference>
<feature type="non-terminal residue" evidence="2">
    <location>
        <position position="1"/>
    </location>
</feature>
<evidence type="ECO:0000313" key="2">
    <source>
        <dbReference type="EMBL" id="CAH2055217.1"/>
    </source>
</evidence>
<reference evidence="2 3" key="1">
    <citation type="submission" date="2022-03" db="EMBL/GenBank/DDBJ databases">
        <authorList>
            <person name="Nunn A."/>
            <person name="Chopra R."/>
            <person name="Nunn A."/>
            <person name="Contreras Garrido A."/>
        </authorList>
    </citation>
    <scope>NUCLEOTIDE SEQUENCE [LARGE SCALE GENOMIC DNA]</scope>
</reference>
<dbReference type="PANTHER" id="PTHR33704">
    <property type="entry name" value="PROTEIN HEAT INTOLERANT 4-RELATED"/>
    <property type="match status" value="1"/>
</dbReference>
<accession>A0AAU9S1D2</accession>
<dbReference type="PANTHER" id="PTHR33704:SF1">
    <property type="entry name" value="PROTEIN HEAT INTOLERANT 4-RELATED"/>
    <property type="match status" value="1"/>
</dbReference>
<proteinExistence type="predicted"/>
<dbReference type="Proteomes" id="UP000836841">
    <property type="component" value="Chromosome 3"/>
</dbReference>
<dbReference type="GO" id="GO:1900034">
    <property type="term" value="P:regulation of cellular response to heat"/>
    <property type="evidence" value="ECO:0007669"/>
    <property type="project" value="InterPro"/>
</dbReference>
<name>A0AAU9S1D2_THLAR</name>
<feature type="non-terminal residue" evidence="2">
    <location>
        <position position="237"/>
    </location>
</feature>
<evidence type="ECO:0000256" key="1">
    <source>
        <dbReference type="SAM" id="Coils"/>
    </source>
</evidence>
<keyword evidence="3" id="KW-1185">Reference proteome</keyword>
<organism evidence="2 3">
    <name type="scientific">Thlaspi arvense</name>
    <name type="common">Field penny-cress</name>
    <dbReference type="NCBI Taxonomy" id="13288"/>
    <lineage>
        <taxon>Eukaryota</taxon>
        <taxon>Viridiplantae</taxon>
        <taxon>Streptophyta</taxon>
        <taxon>Embryophyta</taxon>
        <taxon>Tracheophyta</taxon>
        <taxon>Spermatophyta</taxon>
        <taxon>Magnoliopsida</taxon>
        <taxon>eudicotyledons</taxon>
        <taxon>Gunneridae</taxon>
        <taxon>Pentapetalae</taxon>
        <taxon>rosids</taxon>
        <taxon>malvids</taxon>
        <taxon>Brassicales</taxon>
        <taxon>Brassicaceae</taxon>
        <taxon>Thlaspideae</taxon>
        <taxon>Thlaspi</taxon>
    </lineage>
</organism>
<dbReference type="AlphaFoldDB" id="A0AAU9S1D2"/>
<keyword evidence="1" id="KW-0175">Coiled coil</keyword>
<gene>
    <name evidence="2" type="ORF">TAV2_LOCUS10336</name>
</gene>
<protein>
    <submittedName>
        <fullName evidence="2">Uncharacterized protein</fullName>
    </submittedName>
</protein>
<dbReference type="InterPro" id="IPR039313">
    <property type="entry name" value="HIT4"/>
</dbReference>
<feature type="coiled-coil region" evidence="1">
    <location>
        <begin position="180"/>
        <end position="214"/>
    </location>
</feature>
<sequence>PVSFSLSILTAQFVSYKDVIKVILVPIVVAVESPSPPSDKVAIASIQGVMEETVPMKQMKMDWVPYIPLDKRGRQVERMKFQIFILVCRQRRAALKDERAREFLYCLPYFYDPFKEDEVEDSTEVDIIFPSKQLIKRDFDWKFSRLEVFEMAFVYISSQEFADDLIEEEELSAEQKDEFKEFVKEQVRAAKKARHEAKAARMKAREEVSEEDRKAYESIKFYKFYPKPPPEVSGLGK</sequence>
<evidence type="ECO:0000313" key="3">
    <source>
        <dbReference type="Proteomes" id="UP000836841"/>
    </source>
</evidence>